<name>A0A6C0IK32_9ZZZZ</name>
<organism evidence="3">
    <name type="scientific">viral metagenome</name>
    <dbReference type="NCBI Taxonomy" id="1070528"/>
    <lineage>
        <taxon>unclassified sequences</taxon>
        <taxon>metagenomes</taxon>
        <taxon>organismal metagenomes</taxon>
    </lineage>
</organism>
<feature type="coiled-coil region" evidence="1">
    <location>
        <begin position="1975"/>
        <end position="2002"/>
    </location>
</feature>
<reference evidence="3" key="1">
    <citation type="journal article" date="2020" name="Nature">
        <title>Giant virus diversity and host interactions through global metagenomics.</title>
        <authorList>
            <person name="Schulz F."/>
            <person name="Roux S."/>
            <person name="Paez-Espino D."/>
            <person name="Jungbluth S."/>
            <person name="Walsh D.A."/>
            <person name="Denef V.J."/>
            <person name="McMahon K.D."/>
            <person name="Konstantinidis K.T."/>
            <person name="Eloe-Fadrosh E.A."/>
            <person name="Kyrpides N.C."/>
            <person name="Woyke T."/>
        </authorList>
    </citation>
    <scope>NUCLEOTIDE SEQUENCE</scope>
    <source>
        <strain evidence="3">GVMAG-M-3300024252-29</strain>
    </source>
</reference>
<feature type="region of interest" description="Disordered" evidence="2">
    <location>
        <begin position="2025"/>
        <end position="2055"/>
    </location>
</feature>
<keyword evidence="1" id="KW-0175">Coiled coil</keyword>
<evidence type="ECO:0000256" key="1">
    <source>
        <dbReference type="SAM" id="Coils"/>
    </source>
</evidence>
<proteinExistence type="predicted"/>
<sequence length="2055" mass="238367">MTDVLGTSSESMTIAKEDTRNKAVKMSLKLSDIIYVISPSNEVLNNKTFFVEYIDEKLVTIVDVDTGKQHKIRVHKNGIVGDGSIQEVRLLERHEQDGYARQNDLLSGKWINIYFSGETPFVITAEITNLEEDMIELTTYPDNDVIYIDFAYKGIPLDLPIERIEIRRSAPKNQEDIDEEAVEEEKENDENDFEETHEDDEDYAHDIDEDVTEEQGVEEMKDSEGDTLDREDMETLSGKQKNMTRVKRRIQEFAISADQRMHMFGDFLPPVQTQQRRNEREERYDIQHQVDDLLDDMVMKSKQKNNTSPETIRKLKEEVDRFIELRDEFSLVDEYGNVTGPNFHEATWKPLTKAMEKLSTELKWIVPVVKNIQRVEGISSDDITDLDIQDANTLSKELSVVMDIYNKGGNGELINHYRKYIDSISRLFQSTLNPSPEDNEVIASIYASRDIMTIVDNLGNFRSSHWGETSRGSSQKLVNECRMASYRYEEPSTFLGTRDNIADKIEPTPRENSGVKDLINIKSIITLPYVVAKFSKIDLPMTSLQDKIGYINAYSYYYKFLSKKARVQRIIVDKFQTGHSAYNTTTFDMTNMYKLNVNRDVVDDMSQREIFKNYLDAVFPKTRKLLDAISSKATDKMSVKNYVDVLEPYLVYMKDITFSHYNVIKDHVSGNIKQYIDRYTSNVKEFRKIKGLRNTTQYTNKKIKSLVDTAMQKDIFEKYNKSGNNYSTSEYLSRIIQADGGRLFYGSITLNHINSLLHDDMSQTLNSIYSSETDGKNKNEDSNKCKIYMMTKQYYNKDELIADNNVEIYYDKKYDTTDYSLLIDKKEPHANTVEKFANEHTRMSADDFFDFIHEKVVKAVPSGTPDIDYLTETLIRGKKRVREGEYAMIFSQQDDEPLYYIRKNNVWKLDDSVGKETQFVTRATDCNLQKECIANIQENVDATCDVKDVRRKEIRANTLKMLIGLLDNQYFATRDELRDYILRKYDRDLINIDVIKAKRINDVCKYDNYQYKEGLKLSNTIEETIKSPHLPLLQIILSQSDNNKKYSDLLHFINTYTEEHTNQELEKGDPEEMLYCKTTKQPLLPVYQRTLASAWIMDDGEYSRPNFMKAIDDTVRKYGKESDDGKAWVDVNSGREIITKSFDIDEGYDESGYRNVSREVVTQDFETRYSSHIEKVSQLKKLYNSPETRIMFNIIVTLSNAMNVQTANIVEFVISLASSTLQKPGVFMGEKEYKKQAEAKAKDGEKSLPYKAFYDFTILYLTLGAFLIGIQTAIPGIISQKTYPGCIRSFSGYPFDDSGDKSSVEYLSCVVKGVATSNGVWKIVNRKDVAYITKTVVSMIELHYRQDIRVKQKIHDKVVYLLEHPDEIIPESISVSKWLTFMPPVTQVNISKVENITDDYRKLFISDLKVGSPAQWKKLGVLQGKLIYFSLYPQKSIKSFLVDEIKQTSIEEVTSRGKLIPLFENGRLTAEGQMQPFSKKDCEIETMNNLVRVLETITQDNKLLGTAKMLTCTLNSKNVYPPLRKTFSEETIYLAFIDMCDFARPNNEIDNELLPVCGDKPETFDKSDILSERIRKLKQDGHHYDTGHIERLLKINGLRNSVNVDMTGDVTTQLTHLANILQDITPENKYDVLKRHLELLLDTFDISRDNKISDEIRSLRNYLGEENRRLIAKVGGFMEDNITLNSRETSKMYSLLKKLTTWGAGEKERVMSQIIQYNCFDFIKRYADNFIHNFPTIILNNVNHKEAWSITRHAEKRLGLSNMTTDAINQSNHKYYKYIEEFYNNDTIKRILYKITDECQTLMKLIQHTPYFSSVDDNNSLICSILDKETCRMLFQYYMLNILENYVNLSIDKDMINLDTAENYGMEELRRNEATTVPEVDPNMLESDMSKLQSNTARLMYAYISTMQSHRDMIDITYMDIVNVNFHTRESEKQMMTSRLEQLEKDDQLDLENIMRANGMGIWSKGLSKGLKKYVKETYDDEREFREKMQEVEKKVRQDKNVDDNNYQEAMDDYLDTLDNTIDEEDEQNDLSHFIGDDANGDPYADETDDLGYLD</sequence>
<dbReference type="EMBL" id="MN740208">
    <property type="protein sequence ID" value="QHT93528.1"/>
    <property type="molecule type" value="Genomic_DNA"/>
</dbReference>
<evidence type="ECO:0000313" key="3">
    <source>
        <dbReference type="EMBL" id="QHT93528.1"/>
    </source>
</evidence>
<feature type="compositionally biased region" description="Acidic residues" evidence="2">
    <location>
        <begin position="2044"/>
        <end position="2055"/>
    </location>
</feature>
<evidence type="ECO:0000256" key="2">
    <source>
        <dbReference type="SAM" id="MobiDB-lite"/>
    </source>
</evidence>
<feature type="compositionally biased region" description="Acidic residues" evidence="2">
    <location>
        <begin position="176"/>
        <end position="205"/>
    </location>
</feature>
<accession>A0A6C0IK32</accession>
<protein>
    <submittedName>
        <fullName evidence="3">Uncharacterized protein</fullName>
    </submittedName>
</protein>
<feature type="region of interest" description="Disordered" evidence="2">
    <location>
        <begin position="170"/>
        <end position="205"/>
    </location>
</feature>